<accession>A0A3P7J6D2</accession>
<name>A0A3P7J6D2_STRVU</name>
<evidence type="ECO:0000313" key="1">
    <source>
        <dbReference type="EMBL" id="VDM76093.1"/>
    </source>
</evidence>
<gene>
    <name evidence="1" type="ORF">SVUK_LOCUS11091</name>
</gene>
<protein>
    <submittedName>
        <fullName evidence="1">Uncharacterized protein</fullName>
    </submittedName>
</protein>
<evidence type="ECO:0000313" key="2">
    <source>
        <dbReference type="Proteomes" id="UP000270094"/>
    </source>
</evidence>
<proteinExistence type="predicted"/>
<dbReference type="Proteomes" id="UP000270094">
    <property type="component" value="Unassembled WGS sequence"/>
</dbReference>
<sequence length="109" mass="11542">MSRRESGEEAVLGLSRAAVASGIVGGIRPLSPTRKSSWSTRIEGSNRRSSIAQLVFGNSTLVKGNSGQLRDWADNDVESAVSAGNSGQLRDWADNDVESAISAGEVFYL</sequence>
<dbReference type="EMBL" id="UYYB01096336">
    <property type="protein sequence ID" value="VDM76093.1"/>
    <property type="molecule type" value="Genomic_DNA"/>
</dbReference>
<dbReference type="AlphaFoldDB" id="A0A3P7J6D2"/>
<organism evidence="1 2">
    <name type="scientific">Strongylus vulgaris</name>
    <name type="common">Blood worm</name>
    <dbReference type="NCBI Taxonomy" id="40348"/>
    <lineage>
        <taxon>Eukaryota</taxon>
        <taxon>Metazoa</taxon>
        <taxon>Ecdysozoa</taxon>
        <taxon>Nematoda</taxon>
        <taxon>Chromadorea</taxon>
        <taxon>Rhabditida</taxon>
        <taxon>Rhabditina</taxon>
        <taxon>Rhabditomorpha</taxon>
        <taxon>Strongyloidea</taxon>
        <taxon>Strongylidae</taxon>
        <taxon>Strongylus</taxon>
    </lineage>
</organism>
<dbReference type="OrthoDB" id="10448530at2759"/>
<keyword evidence="2" id="KW-1185">Reference proteome</keyword>
<reference evidence="1 2" key="1">
    <citation type="submission" date="2018-11" db="EMBL/GenBank/DDBJ databases">
        <authorList>
            <consortium name="Pathogen Informatics"/>
        </authorList>
    </citation>
    <scope>NUCLEOTIDE SEQUENCE [LARGE SCALE GENOMIC DNA]</scope>
</reference>